<dbReference type="Proteomes" id="UP000305517">
    <property type="component" value="Unassembled WGS sequence"/>
</dbReference>
<evidence type="ECO:0000313" key="2">
    <source>
        <dbReference type="EMBL" id="TLM88487.1"/>
    </source>
</evidence>
<evidence type="ECO:0000256" key="1">
    <source>
        <dbReference type="SAM" id="Phobius"/>
    </source>
</evidence>
<keyword evidence="1" id="KW-1133">Transmembrane helix</keyword>
<keyword evidence="1" id="KW-0812">Transmembrane</keyword>
<name>A0A5R8WJ27_9BACT</name>
<accession>A0A5R8WJ27</accession>
<dbReference type="AlphaFoldDB" id="A0A5R8WJ27"/>
<gene>
    <name evidence="2" type="ORF">FDY95_24305</name>
</gene>
<organism evidence="2 3">
    <name type="scientific">Hymenobacter jeollabukensis</name>
    <dbReference type="NCBI Taxonomy" id="2025313"/>
    <lineage>
        <taxon>Bacteria</taxon>
        <taxon>Pseudomonadati</taxon>
        <taxon>Bacteroidota</taxon>
        <taxon>Cytophagia</taxon>
        <taxon>Cytophagales</taxon>
        <taxon>Hymenobacteraceae</taxon>
        <taxon>Hymenobacter</taxon>
    </lineage>
</organism>
<dbReference type="RefSeq" id="WP_138082039.1">
    <property type="nucleotide sequence ID" value="NZ_VAJM01000018.1"/>
</dbReference>
<comment type="caution">
    <text evidence="2">The sequence shown here is derived from an EMBL/GenBank/DDBJ whole genome shotgun (WGS) entry which is preliminary data.</text>
</comment>
<proteinExistence type="predicted"/>
<feature type="transmembrane region" description="Helical" evidence="1">
    <location>
        <begin position="36"/>
        <end position="59"/>
    </location>
</feature>
<evidence type="ECO:0000313" key="3">
    <source>
        <dbReference type="Proteomes" id="UP000305517"/>
    </source>
</evidence>
<sequence length="105" mass="11238">MNTPTAARPSRLPNPAPTGLWKVLAIIAERLPQKHLLLFTVIVCVSGLGFAAIACFGVSQIASKPATALAGFIKQHSVEKSANAPLYASLNREPVVSREKRIFTT</sequence>
<reference evidence="2 3" key="1">
    <citation type="submission" date="2019-05" db="EMBL/GenBank/DDBJ databases">
        <title>Hymenobacter edaphi sp. nov., isolated from abandoned arsenic-contaminated farmland soil.</title>
        <authorList>
            <person name="Nie L."/>
        </authorList>
    </citation>
    <scope>NUCLEOTIDE SEQUENCE [LARGE SCALE GENOMIC DNA]</scope>
    <source>
        <strain evidence="2 3">1-3-3-8</strain>
    </source>
</reference>
<protein>
    <submittedName>
        <fullName evidence="2">Uncharacterized protein</fullName>
    </submittedName>
</protein>
<keyword evidence="1" id="KW-0472">Membrane</keyword>
<keyword evidence="3" id="KW-1185">Reference proteome</keyword>
<dbReference type="EMBL" id="VAJM01000018">
    <property type="protein sequence ID" value="TLM88487.1"/>
    <property type="molecule type" value="Genomic_DNA"/>
</dbReference>